<proteinExistence type="predicted"/>
<evidence type="ECO:0000313" key="3">
    <source>
        <dbReference type="Proteomes" id="UP000295781"/>
    </source>
</evidence>
<dbReference type="EMBL" id="CP012670">
    <property type="protein sequence ID" value="AUX26615.1"/>
    <property type="molecule type" value="Genomic_DNA"/>
</dbReference>
<reference evidence="2 3" key="1">
    <citation type="submission" date="2015-09" db="EMBL/GenBank/DDBJ databases">
        <title>Sorangium comparison.</title>
        <authorList>
            <person name="Zaburannyi N."/>
            <person name="Bunk B."/>
            <person name="Overmann J."/>
            <person name="Mueller R."/>
        </authorList>
    </citation>
    <scope>NUCLEOTIDE SEQUENCE [LARGE SCALE GENOMIC DNA]</scope>
    <source>
        <strain evidence="2 3">So ceGT47</strain>
    </source>
</reference>
<dbReference type="AlphaFoldDB" id="A0A4P2QAG4"/>
<feature type="compositionally biased region" description="Low complexity" evidence="1">
    <location>
        <begin position="18"/>
        <end position="35"/>
    </location>
</feature>
<dbReference type="Proteomes" id="UP000295781">
    <property type="component" value="Chromosome"/>
</dbReference>
<feature type="compositionally biased region" description="Basic and acidic residues" evidence="1">
    <location>
        <begin position="236"/>
        <end position="246"/>
    </location>
</feature>
<gene>
    <name evidence="2" type="ORF">SOCEGT47_071850</name>
</gene>
<name>A0A4P2QAG4_SORCE</name>
<feature type="region of interest" description="Disordered" evidence="1">
    <location>
        <begin position="275"/>
        <end position="333"/>
    </location>
</feature>
<evidence type="ECO:0000313" key="2">
    <source>
        <dbReference type="EMBL" id="AUX26615.1"/>
    </source>
</evidence>
<sequence length="333" mass="35072">MSDMRRRQVGSSDGGSSSGDRGASSSPEISSRSGSLGCPTSEAITSSSVVTHRPSSEARNGCPAAWAASAARRSHTMASRRSPRAHSALAVEIPHTTSSSSSGCGSGRATTRFAMSNTTYHRPHCGRLPHRTKRADVRFKRRASPTARRRRATRSLTAVDTARTNYGIGSALRPSGGPPPYIAAGSDALGRRPVRPGAVRSAGPPPAHAPWAAAQHRGAPAHLVDAIARRRLAGHAPREPADERQPRRAGVGGHRALVQEARDLSDQTRARFLRRHPACSMKHSNGKVKTTALPGRGPRAGGGRAAPSSASRPASPARSDGVRTRVTNRRQGK</sequence>
<feature type="compositionally biased region" description="Low complexity" evidence="1">
    <location>
        <begin position="305"/>
        <end position="319"/>
    </location>
</feature>
<evidence type="ECO:0000256" key="1">
    <source>
        <dbReference type="SAM" id="MobiDB-lite"/>
    </source>
</evidence>
<protein>
    <submittedName>
        <fullName evidence="2">Uncharacterized protein</fullName>
    </submittedName>
</protein>
<organism evidence="2 3">
    <name type="scientific">Sorangium cellulosum</name>
    <name type="common">Polyangium cellulosum</name>
    <dbReference type="NCBI Taxonomy" id="56"/>
    <lineage>
        <taxon>Bacteria</taxon>
        <taxon>Pseudomonadati</taxon>
        <taxon>Myxococcota</taxon>
        <taxon>Polyangia</taxon>
        <taxon>Polyangiales</taxon>
        <taxon>Polyangiaceae</taxon>
        <taxon>Sorangium</taxon>
    </lineage>
</organism>
<feature type="region of interest" description="Disordered" evidence="1">
    <location>
        <begin position="234"/>
        <end position="254"/>
    </location>
</feature>
<feature type="region of interest" description="Disordered" evidence="1">
    <location>
        <begin position="1"/>
        <end position="83"/>
    </location>
</feature>
<accession>A0A4P2QAG4</accession>